<proteinExistence type="predicted"/>
<keyword evidence="9" id="KW-0378">Hydrolase</keyword>
<evidence type="ECO:0000256" key="12">
    <source>
        <dbReference type="PIRSR" id="PIRSR601191-1"/>
    </source>
</evidence>
<evidence type="ECO:0000256" key="13">
    <source>
        <dbReference type="PIRSR" id="PIRSR601191-2"/>
    </source>
</evidence>
<evidence type="ECO:0000256" key="4">
    <source>
        <dbReference type="ARBA" id="ARBA00022705"/>
    </source>
</evidence>
<keyword evidence="8" id="KW-0255">Endonuclease</keyword>
<keyword evidence="4" id="KW-0235">DNA replication</keyword>
<keyword evidence="2" id="KW-0808">Transferase</keyword>
<reference evidence="16" key="1">
    <citation type="submission" date="2017-01" db="EMBL/GenBank/DDBJ databases">
        <title>High-throughput sequencing uncovers low homogeneity in the biogeography of single-stranded DNA viruses.</title>
        <authorList>
            <person name="Pearson V.M."/>
            <person name="Rokyta D.R."/>
        </authorList>
    </citation>
    <scope>NUCLEOTIDE SEQUENCE</scope>
</reference>
<keyword evidence="5" id="KW-0540">Nuclease</keyword>
<dbReference type="GO" id="GO:0016779">
    <property type="term" value="F:nucleotidyltransferase activity"/>
    <property type="evidence" value="ECO:0007669"/>
    <property type="project" value="UniProtKB-KW"/>
</dbReference>
<dbReference type="InterPro" id="IPR027417">
    <property type="entry name" value="P-loop_NTPase"/>
</dbReference>
<feature type="binding site" evidence="13">
    <location>
        <position position="140"/>
    </location>
    <ligand>
        <name>a divalent metal cation</name>
        <dbReference type="ChEBI" id="CHEBI:60240"/>
    </ligand>
</feature>
<keyword evidence="7" id="KW-0547">Nucleotide-binding</keyword>
<protein>
    <submittedName>
        <fullName evidence="16">Rep</fullName>
    </submittedName>
</protein>
<feature type="binding site" evidence="13">
    <location>
        <position position="97"/>
    </location>
    <ligand>
        <name>a divalent metal cation</name>
        <dbReference type="ChEBI" id="CHEBI:60240"/>
    </ligand>
</feature>
<evidence type="ECO:0000256" key="11">
    <source>
        <dbReference type="ARBA" id="ARBA00023125"/>
    </source>
</evidence>
<feature type="region of interest" description="Disordered" evidence="14">
    <location>
        <begin position="1"/>
        <end position="23"/>
    </location>
</feature>
<feature type="binding site" evidence="13">
    <location>
        <position position="87"/>
    </location>
    <ligand>
        <name>a divalent metal cation</name>
        <dbReference type="ChEBI" id="CHEBI:60240"/>
    </ligand>
</feature>
<dbReference type="PROSITE" id="PS52020">
    <property type="entry name" value="CRESS_DNA_REP"/>
    <property type="match status" value="1"/>
</dbReference>
<feature type="active site" description="For DNA cleavage activity" evidence="12">
    <location>
        <position position="136"/>
    </location>
</feature>
<evidence type="ECO:0000256" key="5">
    <source>
        <dbReference type="ARBA" id="ARBA00022722"/>
    </source>
</evidence>
<evidence type="ECO:0000256" key="7">
    <source>
        <dbReference type="ARBA" id="ARBA00022741"/>
    </source>
</evidence>
<dbReference type="Gene3D" id="3.40.1310.20">
    <property type="match status" value="1"/>
</dbReference>
<evidence type="ECO:0000313" key="16">
    <source>
        <dbReference type="EMBL" id="AUM61640.1"/>
    </source>
</evidence>
<dbReference type="InterPro" id="IPR001191">
    <property type="entry name" value="Gemini_AL1_REP"/>
</dbReference>
<comment type="cofactor">
    <cofactor evidence="13">
        <name>Mg(2+)</name>
        <dbReference type="ChEBI" id="CHEBI:18420"/>
    </cofactor>
    <cofactor evidence="13">
        <name>Mn(2+)</name>
        <dbReference type="ChEBI" id="CHEBI:29035"/>
    </cofactor>
    <text evidence="13">Divalent metal cations, possibly Mg(2+) or Mn(2+).</text>
</comment>
<dbReference type="GO" id="GO:0006260">
    <property type="term" value="P:DNA replication"/>
    <property type="evidence" value="ECO:0007669"/>
    <property type="project" value="UniProtKB-KW"/>
</dbReference>
<dbReference type="GO" id="GO:0042025">
    <property type="term" value="C:host cell nucleus"/>
    <property type="evidence" value="ECO:0007669"/>
    <property type="project" value="UniProtKB-SubCell"/>
</dbReference>
<evidence type="ECO:0000256" key="14">
    <source>
        <dbReference type="SAM" id="MobiDB-lite"/>
    </source>
</evidence>
<evidence type="ECO:0000259" key="15">
    <source>
        <dbReference type="PROSITE" id="PS52020"/>
    </source>
</evidence>
<feature type="binding site" evidence="13">
    <location>
        <position position="95"/>
    </location>
    <ligand>
        <name>a divalent metal cation</name>
        <dbReference type="ChEBI" id="CHEBI:60240"/>
    </ligand>
</feature>
<dbReference type="GO" id="GO:0003677">
    <property type="term" value="F:DNA binding"/>
    <property type="evidence" value="ECO:0007669"/>
    <property type="project" value="UniProtKB-KW"/>
</dbReference>
<evidence type="ECO:0000256" key="1">
    <source>
        <dbReference type="ARBA" id="ARBA00004147"/>
    </source>
</evidence>
<dbReference type="GO" id="GO:0000166">
    <property type="term" value="F:nucleotide binding"/>
    <property type="evidence" value="ECO:0007669"/>
    <property type="project" value="UniProtKB-KW"/>
</dbReference>
<evidence type="ECO:0000256" key="6">
    <source>
        <dbReference type="ARBA" id="ARBA00022723"/>
    </source>
</evidence>
<keyword evidence="6 13" id="KW-0479">Metal-binding</keyword>
<name>A0A2K9LS61_9VIRU</name>
<feature type="domain" description="CRESS-DNA virus Rep endonuclease" evidence="15">
    <location>
        <begin position="42"/>
        <end position="155"/>
    </location>
</feature>
<evidence type="ECO:0000256" key="9">
    <source>
        <dbReference type="ARBA" id="ARBA00022801"/>
    </source>
</evidence>
<dbReference type="GO" id="GO:0004519">
    <property type="term" value="F:endonuclease activity"/>
    <property type="evidence" value="ECO:0007669"/>
    <property type="project" value="UniProtKB-KW"/>
</dbReference>
<evidence type="ECO:0000256" key="10">
    <source>
        <dbReference type="ARBA" id="ARBA00023124"/>
    </source>
</evidence>
<accession>A0A2K9LS61</accession>
<dbReference type="PRINTS" id="PR00227">
    <property type="entry name" value="GEMCOATAL1"/>
</dbReference>
<dbReference type="GO" id="GO:0005198">
    <property type="term" value="F:structural molecule activity"/>
    <property type="evidence" value="ECO:0007669"/>
    <property type="project" value="InterPro"/>
</dbReference>
<organism evidence="16">
    <name type="scientific">uncultured virus</name>
    <dbReference type="NCBI Taxonomy" id="340016"/>
    <lineage>
        <taxon>Viruses</taxon>
        <taxon>environmental samples</taxon>
    </lineage>
</organism>
<keyword evidence="11" id="KW-0238">DNA-binding</keyword>
<sequence length="363" mass="42024">MVGERETVGGINPPYKRSTVHSSTEERKGNFILPFFMSRQFRLAAQRAFLTYAGIGHEDREGYNKEDLYAHLNNKCSDAKQIIVAWELHQDGTPHAHCYLEWKQRKDVRDARSLFKFKNHVPNIQGVRSAKACMEYVIKDEDYISKIPVEMPGKRDDIMVTEAIDNGATPEEAAVAAVRQGDGKGIRYFTQLVSFARAIKVDNKVKDCVRIYPDDFDLTNLTQQEEDVLNDFVVKLGTRDPRMRDGKSIWLYGPSRMGKTQLARSFGLHWYMQGMWSVDEYTDEAQYGVIDDFDWEQFKKYGYKGLLGLQYELVVTDKYRGKRTIKHGKPVVFITNELPEFVNGEGEWLNKNVIFINVWEKLF</sequence>
<evidence type="ECO:0000256" key="8">
    <source>
        <dbReference type="ARBA" id="ARBA00022759"/>
    </source>
</evidence>
<dbReference type="SUPFAM" id="SSF55464">
    <property type="entry name" value="Origin of replication-binding domain, RBD-like"/>
    <property type="match status" value="1"/>
</dbReference>
<dbReference type="InterPro" id="IPR001301">
    <property type="entry name" value="Gemini_AL1_CLV"/>
</dbReference>
<dbReference type="SUPFAM" id="SSF52540">
    <property type="entry name" value="P-loop containing nucleoside triphosphate hydrolases"/>
    <property type="match status" value="1"/>
</dbReference>
<dbReference type="GO" id="GO:0046872">
    <property type="term" value="F:metal ion binding"/>
    <property type="evidence" value="ECO:0007669"/>
    <property type="project" value="UniProtKB-KW"/>
</dbReference>
<dbReference type="EMBL" id="KY487783">
    <property type="protein sequence ID" value="AUM61640.1"/>
    <property type="molecule type" value="Genomic_DNA"/>
</dbReference>
<dbReference type="InterPro" id="IPR049912">
    <property type="entry name" value="CRESS_DNA_REP"/>
</dbReference>
<keyword evidence="3" id="KW-0548">Nucleotidyltransferase</keyword>
<dbReference type="GO" id="GO:0016787">
    <property type="term" value="F:hydrolase activity"/>
    <property type="evidence" value="ECO:0007669"/>
    <property type="project" value="UniProtKB-KW"/>
</dbReference>
<comment type="subcellular location">
    <subcellularLocation>
        <location evidence="1">Host nucleus</location>
    </subcellularLocation>
</comment>
<keyword evidence="10" id="KW-0190">Covalent protein-DNA linkage</keyword>
<gene>
    <name evidence="16" type="primary">Rep</name>
</gene>
<evidence type="ECO:0000256" key="2">
    <source>
        <dbReference type="ARBA" id="ARBA00022679"/>
    </source>
</evidence>
<dbReference type="PRINTS" id="PR00228">
    <property type="entry name" value="GEMCOATCLVL1"/>
</dbReference>
<evidence type="ECO:0000256" key="3">
    <source>
        <dbReference type="ARBA" id="ARBA00022695"/>
    </source>
</evidence>
<dbReference type="Pfam" id="PF00799">
    <property type="entry name" value="Gemini_AL1"/>
    <property type="match status" value="1"/>
</dbReference>